<feature type="compositionally biased region" description="Low complexity" evidence="1">
    <location>
        <begin position="272"/>
        <end position="283"/>
    </location>
</feature>
<proteinExistence type="predicted"/>
<feature type="region of interest" description="Disordered" evidence="1">
    <location>
        <begin position="150"/>
        <end position="204"/>
    </location>
</feature>
<protein>
    <submittedName>
        <fullName evidence="2">Uncharacterized protein</fullName>
    </submittedName>
</protein>
<evidence type="ECO:0000313" key="3">
    <source>
        <dbReference type="Proteomes" id="UP000027265"/>
    </source>
</evidence>
<organism evidence="2 3">
    <name type="scientific">Jaapia argillacea MUCL 33604</name>
    <dbReference type="NCBI Taxonomy" id="933084"/>
    <lineage>
        <taxon>Eukaryota</taxon>
        <taxon>Fungi</taxon>
        <taxon>Dikarya</taxon>
        <taxon>Basidiomycota</taxon>
        <taxon>Agaricomycotina</taxon>
        <taxon>Agaricomycetes</taxon>
        <taxon>Agaricomycetidae</taxon>
        <taxon>Jaapiales</taxon>
        <taxon>Jaapiaceae</taxon>
        <taxon>Jaapia</taxon>
    </lineage>
</organism>
<dbReference type="Proteomes" id="UP000027265">
    <property type="component" value="Unassembled WGS sequence"/>
</dbReference>
<feature type="region of interest" description="Disordered" evidence="1">
    <location>
        <begin position="266"/>
        <end position="290"/>
    </location>
</feature>
<dbReference type="InParanoid" id="A0A067Q1Z3"/>
<keyword evidence="3" id="KW-1185">Reference proteome</keyword>
<gene>
    <name evidence="2" type="ORF">JAAARDRAFT_193816</name>
</gene>
<sequence>MLSLIKFVASIFGTVRQSWTSITSLRALRPAKSAAVTRTTPVESTPLKSILVKLSTSMTVNIDVQESSISHQLPSADISSPSRSRKGMRMLPARPKNCMLSPKTPTRLPRYLSCSKSLPGHIEALAIPDDKSVQGLQDATIASIRDSFTRQSDFIPKSPPSPTPSDSSTTSSYSSESTTPPTTPPATSFDIPDPIIHISRGQNNEDLDITDEYYRNGFHSNGIVEEDQIQHSILAASAIITNSTSPNSFRPLPIRVPSAAEKMRIQQQLAKSSQPRPRSASRSGDFDPKCDEELKKKARRISGTLRPLLLPMVVEAKRESVEWGKGLKGKGRRISCMGGAPGLGLSLAKVEMGYHQQLERRKENDRDFGDWDEEAFIGMYVL</sequence>
<dbReference type="AlphaFoldDB" id="A0A067Q1Z3"/>
<accession>A0A067Q1Z3</accession>
<dbReference type="EMBL" id="KL197719">
    <property type="protein sequence ID" value="KDQ57497.1"/>
    <property type="molecule type" value="Genomic_DNA"/>
</dbReference>
<evidence type="ECO:0000256" key="1">
    <source>
        <dbReference type="SAM" id="MobiDB-lite"/>
    </source>
</evidence>
<dbReference type="HOGENOM" id="CLU_653942_0_0_1"/>
<feature type="compositionally biased region" description="Low complexity" evidence="1">
    <location>
        <begin position="164"/>
        <end position="188"/>
    </location>
</feature>
<reference evidence="3" key="1">
    <citation type="journal article" date="2014" name="Proc. Natl. Acad. Sci. U.S.A.">
        <title>Extensive sampling of basidiomycete genomes demonstrates inadequacy of the white-rot/brown-rot paradigm for wood decay fungi.</title>
        <authorList>
            <person name="Riley R."/>
            <person name="Salamov A.A."/>
            <person name="Brown D.W."/>
            <person name="Nagy L.G."/>
            <person name="Floudas D."/>
            <person name="Held B.W."/>
            <person name="Levasseur A."/>
            <person name="Lombard V."/>
            <person name="Morin E."/>
            <person name="Otillar R."/>
            <person name="Lindquist E.A."/>
            <person name="Sun H."/>
            <person name="LaButti K.M."/>
            <person name="Schmutz J."/>
            <person name="Jabbour D."/>
            <person name="Luo H."/>
            <person name="Baker S.E."/>
            <person name="Pisabarro A.G."/>
            <person name="Walton J.D."/>
            <person name="Blanchette R.A."/>
            <person name="Henrissat B."/>
            <person name="Martin F."/>
            <person name="Cullen D."/>
            <person name="Hibbett D.S."/>
            <person name="Grigoriev I.V."/>
        </authorList>
    </citation>
    <scope>NUCLEOTIDE SEQUENCE [LARGE SCALE GENOMIC DNA]</scope>
    <source>
        <strain evidence="3">MUCL 33604</strain>
    </source>
</reference>
<evidence type="ECO:0000313" key="2">
    <source>
        <dbReference type="EMBL" id="KDQ57497.1"/>
    </source>
</evidence>
<name>A0A067Q1Z3_9AGAM</name>